<feature type="region of interest" description="Disordered" evidence="1">
    <location>
        <begin position="78"/>
        <end position="174"/>
    </location>
</feature>
<protein>
    <submittedName>
        <fullName evidence="2">Uncharacterized protein</fullName>
    </submittedName>
</protein>
<accession>A0AAF1BJE7</accession>
<reference evidence="2" key="1">
    <citation type="submission" date="2023-10" db="EMBL/GenBank/DDBJ databases">
        <authorList>
            <person name="Noh H."/>
        </authorList>
    </citation>
    <scope>NUCLEOTIDE SEQUENCE</scope>
    <source>
        <strain evidence="2">DUCC4014</strain>
    </source>
</reference>
<feature type="compositionally biased region" description="Low complexity" evidence="1">
    <location>
        <begin position="116"/>
        <end position="132"/>
    </location>
</feature>
<evidence type="ECO:0000256" key="1">
    <source>
        <dbReference type="SAM" id="MobiDB-lite"/>
    </source>
</evidence>
<evidence type="ECO:0000313" key="3">
    <source>
        <dbReference type="Proteomes" id="UP000827549"/>
    </source>
</evidence>
<organism evidence="2 3">
    <name type="scientific">Vanrija pseudolonga</name>
    <dbReference type="NCBI Taxonomy" id="143232"/>
    <lineage>
        <taxon>Eukaryota</taxon>
        <taxon>Fungi</taxon>
        <taxon>Dikarya</taxon>
        <taxon>Basidiomycota</taxon>
        <taxon>Agaricomycotina</taxon>
        <taxon>Tremellomycetes</taxon>
        <taxon>Trichosporonales</taxon>
        <taxon>Trichosporonaceae</taxon>
        <taxon>Vanrija</taxon>
    </lineage>
</organism>
<dbReference type="AlphaFoldDB" id="A0AAF1BJE7"/>
<sequence>MMMAAHGHGHGPQPPLHYATTGLATPAFASNPLPHDIAHIVHPAPQPPQPQAQPQAQPLAFLEPRVSSILVNPYASASGFPTGPVPPSAAEGEWRRPPPRAIDTRPPPVAGRQRPHSAAAAHSVPPHSAPASTERHSPSLSAAFQRRASAAGTTKRRYAHEGGPGPVTGLRRRSAPHHPYPYAPQAYAFPAHPVVVVPLAHWGYTPSWEHAGVPTAPLSAPPHHVPHEYYRPVSVPPIVRTASGTRLSALPEMSMPPWGDVRPWPPLLVQETPATTPTTTRYWRVESGGVSSQDDESTPTPTPEQPERATTPNSAPPNNPVTAPAPVVDVFGRVVSAPCP</sequence>
<evidence type="ECO:0000313" key="2">
    <source>
        <dbReference type="EMBL" id="WOO83351.1"/>
    </source>
</evidence>
<keyword evidence="3" id="KW-1185">Reference proteome</keyword>
<dbReference type="RefSeq" id="XP_062629377.1">
    <property type="nucleotide sequence ID" value="XM_062773393.1"/>
</dbReference>
<proteinExistence type="predicted"/>
<name>A0AAF1BJE7_9TREE</name>
<feature type="region of interest" description="Disordered" evidence="1">
    <location>
        <begin position="272"/>
        <end position="326"/>
    </location>
</feature>
<dbReference type="EMBL" id="CP086718">
    <property type="protein sequence ID" value="WOO83351.1"/>
    <property type="molecule type" value="Genomic_DNA"/>
</dbReference>
<gene>
    <name evidence="2" type="ORF">LOC62_05G006878</name>
</gene>
<dbReference type="GeneID" id="87810053"/>
<dbReference type="Proteomes" id="UP000827549">
    <property type="component" value="Chromosome 5"/>
</dbReference>